<comment type="caution">
    <text evidence="2">The sequence shown here is derived from an EMBL/GenBank/DDBJ whole genome shotgun (WGS) entry which is preliminary data.</text>
</comment>
<name>A0A2G8S408_9APHY</name>
<feature type="compositionally biased region" description="Polar residues" evidence="1">
    <location>
        <begin position="82"/>
        <end position="93"/>
    </location>
</feature>
<sequence>MATRLIPSAAPSIHRPESLAIPSVLEIAPGGAREHFHLDTQPGEAQSSPPASLPPSFRSHLDASLGLDGDLRRSGIVDVAVTNSPVVTTINTDSKMDSTSTESRATRSSPSSGPDEILEPASVTAHRRERNGWRARVRARLNL</sequence>
<proteinExistence type="predicted"/>
<evidence type="ECO:0000256" key="1">
    <source>
        <dbReference type="SAM" id="MobiDB-lite"/>
    </source>
</evidence>
<keyword evidence="3" id="KW-1185">Reference proteome</keyword>
<evidence type="ECO:0000313" key="2">
    <source>
        <dbReference type="EMBL" id="PIL28502.1"/>
    </source>
</evidence>
<organism evidence="2 3">
    <name type="scientific">Ganoderma sinense ZZ0214-1</name>
    <dbReference type="NCBI Taxonomy" id="1077348"/>
    <lineage>
        <taxon>Eukaryota</taxon>
        <taxon>Fungi</taxon>
        <taxon>Dikarya</taxon>
        <taxon>Basidiomycota</taxon>
        <taxon>Agaricomycotina</taxon>
        <taxon>Agaricomycetes</taxon>
        <taxon>Polyporales</taxon>
        <taxon>Polyporaceae</taxon>
        <taxon>Ganoderma</taxon>
    </lineage>
</organism>
<feature type="compositionally biased region" description="Low complexity" evidence="1">
    <location>
        <begin position="47"/>
        <end position="56"/>
    </location>
</feature>
<protein>
    <submittedName>
        <fullName evidence="2">Uncharacterized protein</fullName>
    </submittedName>
</protein>
<evidence type="ECO:0000313" key="3">
    <source>
        <dbReference type="Proteomes" id="UP000230002"/>
    </source>
</evidence>
<feature type="region of interest" description="Disordered" evidence="1">
    <location>
        <begin position="82"/>
        <end position="131"/>
    </location>
</feature>
<gene>
    <name evidence="2" type="ORF">GSI_08540</name>
</gene>
<dbReference type="EMBL" id="AYKW01000023">
    <property type="protein sequence ID" value="PIL28502.1"/>
    <property type="molecule type" value="Genomic_DNA"/>
</dbReference>
<dbReference type="Proteomes" id="UP000230002">
    <property type="component" value="Unassembled WGS sequence"/>
</dbReference>
<accession>A0A2G8S408</accession>
<feature type="compositionally biased region" description="Low complexity" evidence="1">
    <location>
        <begin position="98"/>
        <end position="112"/>
    </location>
</feature>
<feature type="region of interest" description="Disordered" evidence="1">
    <location>
        <begin position="31"/>
        <end position="65"/>
    </location>
</feature>
<dbReference type="AlphaFoldDB" id="A0A2G8S408"/>
<reference evidence="2 3" key="1">
    <citation type="journal article" date="2015" name="Sci. Rep.">
        <title>Chromosome-level genome map provides insights into diverse defense mechanisms in the medicinal fungus Ganoderma sinense.</title>
        <authorList>
            <person name="Zhu Y."/>
            <person name="Xu J."/>
            <person name="Sun C."/>
            <person name="Zhou S."/>
            <person name="Xu H."/>
            <person name="Nelson D.R."/>
            <person name="Qian J."/>
            <person name="Song J."/>
            <person name="Luo H."/>
            <person name="Xiang L."/>
            <person name="Li Y."/>
            <person name="Xu Z."/>
            <person name="Ji A."/>
            <person name="Wang L."/>
            <person name="Lu S."/>
            <person name="Hayward A."/>
            <person name="Sun W."/>
            <person name="Li X."/>
            <person name="Schwartz D.C."/>
            <person name="Wang Y."/>
            <person name="Chen S."/>
        </authorList>
    </citation>
    <scope>NUCLEOTIDE SEQUENCE [LARGE SCALE GENOMIC DNA]</scope>
    <source>
        <strain evidence="2 3">ZZ0214-1</strain>
    </source>
</reference>